<reference evidence="1" key="1">
    <citation type="submission" date="2021-06" db="EMBL/GenBank/DDBJ databases">
        <title>Parelaphostrongylus tenuis whole genome reference sequence.</title>
        <authorList>
            <person name="Garwood T.J."/>
            <person name="Larsen P.A."/>
            <person name="Fountain-Jones N.M."/>
            <person name="Garbe J.R."/>
            <person name="Macchietto M.G."/>
            <person name="Kania S.A."/>
            <person name="Gerhold R.W."/>
            <person name="Richards J.E."/>
            <person name="Wolf T.M."/>
        </authorList>
    </citation>
    <scope>NUCLEOTIDE SEQUENCE</scope>
    <source>
        <strain evidence="1">MNPRO001-30</strain>
        <tissue evidence="1">Meninges</tissue>
    </source>
</reference>
<dbReference type="EMBL" id="JAHQIW010000337">
    <property type="protein sequence ID" value="KAJ1347570.1"/>
    <property type="molecule type" value="Genomic_DNA"/>
</dbReference>
<name>A0AAD5LY28_PARTN</name>
<sequence length="52" mass="5957">MIPHQPIDIALDDEKIEVIRAAMSTFTLPAPPQWPFLNNTQLSDIVKEKLRN</sequence>
<dbReference type="Proteomes" id="UP001196413">
    <property type="component" value="Unassembled WGS sequence"/>
</dbReference>
<evidence type="ECO:0000313" key="2">
    <source>
        <dbReference type="Proteomes" id="UP001196413"/>
    </source>
</evidence>
<gene>
    <name evidence="1" type="ORF">KIN20_002663</name>
</gene>
<evidence type="ECO:0000313" key="1">
    <source>
        <dbReference type="EMBL" id="KAJ1347570.1"/>
    </source>
</evidence>
<accession>A0AAD5LY28</accession>
<protein>
    <submittedName>
        <fullName evidence="1">Uncharacterized protein</fullName>
    </submittedName>
</protein>
<keyword evidence="2" id="KW-1185">Reference proteome</keyword>
<proteinExistence type="predicted"/>
<organism evidence="1 2">
    <name type="scientific">Parelaphostrongylus tenuis</name>
    <name type="common">Meningeal worm</name>
    <dbReference type="NCBI Taxonomy" id="148309"/>
    <lineage>
        <taxon>Eukaryota</taxon>
        <taxon>Metazoa</taxon>
        <taxon>Ecdysozoa</taxon>
        <taxon>Nematoda</taxon>
        <taxon>Chromadorea</taxon>
        <taxon>Rhabditida</taxon>
        <taxon>Rhabditina</taxon>
        <taxon>Rhabditomorpha</taxon>
        <taxon>Strongyloidea</taxon>
        <taxon>Metastrongylidae</taxon>
        <taxon>Parelaphostrongylus</taxon>
    </lineage>
</organism>
<comment type="caution">
    <text evidence="1">The sequence shown here is derived from an EMBL/GenBank/DDBJ whole genome shotgun (WGS) entry which is preliminary data.</text>
</comment>
<dbReference type="AlphaFoldDB" id="A0AAD5LY28"/>